<accession>I3SGV2</accession>
<organism evidence="1">
    <name type="scientific">Lotus japonicus</name>
    <name type="common">Lotus corniculatus var. japonicus</name>
    <dbReference type="NCBI Taxonomy" id="34305"/>
    <lineage>
        <taxon>Eukaryota</taxon>
        <taxon>Viridiplantae</taxon>
        <taxon>Streptophyta</taxon>
        <taxon>Embryophyta</taxon>
        <taxon>Tracheophyta</taxon>
        <taxon>Spermatophyta</taxon>
        <taxon>Magnoliopsida</taxon>
        <taxon>eudicotyledons</taxon>
        <taxon>Gunneridae</taxon>
        <taxon>Pentapetalae</taxon>
        <taxon>rosids</taxon>
        <taxon>fabids</taxon>
        <taxon>Fabales</taxon>
        <taxon>Fabaceae</taxon>
        <taxon>Papilionoideae</taxon>
        <taxon>50 kb inversion clade</taxon>
        <taxon>NPAAA clade</taxon>
        <taxon>Hologalegina</taxon>
        <taxon>robinioid clade</taxon>
        <taxon>Loteae</taxon>
        <taxon>Lotus</taxon>
    </lineage>
</organism>
<dbReference type="EMBL" id="BT139699">
    <property type="protein sequence ID" value="AFK39494.1"/>
    <property type="molecule type" value="mRNA"/>
</dbReference>
<name>I3SGV2_LOTJA</name>
<protein>
    <submittedName>
        <fullName evidence="1">Uncharacterized protein</fullName>
    </submittedName>
</protein>
<sequence length="74" mass="8425">MECVTFNSMMHDIFESGASTGRPSYRLRKLVQLTLSTRTTQSSQANARDPNTHRNFAVRHSSNLHAPFQRISMT</sequence>
<dbReference type="AlphaFoldDB" id="I3SGV2"/>
<reference evidence="1" key="1">
    <citation type="submission" date="2012-05" db="EMBL/GenBank/DDBJ databases">
        <authorList>
            <person name="Krishnakumar V."/>
            <person name="Cheung F."/>
            <person name="Xiao Y."/>
            <person name="Chan A."/>
            <person name="Moskal W.A."/>
            <person name="Town C.D."/>
        </authorList>
    </citation>
    <scope>NUCLEOTIDE SEQUENCE</scope>
</reference>
<evidence type="ECO:0000313" key="1">
    <source>
        <dbReference type="EMBL" id="AFK39494.1"/>
    </source>
</evidence>
<proteinExistence type="evidence at transcript level"/>